<reference evidence="1" key="1">
    <citation type="submission" date="2021-01" db="EMBL/GenBank/DDBJ databases">
        <authorList>
            <consortium name="Genoscope - CEA"/>
            <person name="William W."/>
        </authorList>
    </citation>
    <scope>NUCLEOTIDE SEQUENCE</scope>
</reference>
<proteinExistence type="predicted"/>
<gene>
    <name evidence="1" type="ORF">PSON_ATCC_30995.1.T4140006</name>
</gene>
<dbReference type="AlphaFoldDB" id="A0A8S1RWH8"/>
<name>A0A8S1RWH8_9CILI</name>
<evidence type="ECO:0000313" key="1">
    <source>
        <dbReference type="EMBL" id="CAD8131229.1"/>
    </source>
</evidence>
<comment type="caution">
    <text evidence="1">The sequence shown here is derived from an EMBL/GenBank/DDBJ whole genome shotgun (WGS) entry which is preliminary data.</text>
</comment>
<keyword evidence="2" id="KW-1185">Reference proteome</keyword>
<dbReference type="EMBL" id="CAJJDN010000414">
    <property type="protein sequence ID" value="CAD8131229.1"/>
    <property type="molecule type" value="Genomic_DNA"/>
</dbReference>
<organism evidence="1 2">
    <name type="scientific">Paramecium sonneborni</name>
    <dbReference type="NCBI Taxonomy" id="65129"/>
    <lineage>
        <taxon>Eukaryota</taxon>
        <taxon>Sar</taxon>
        <taxon>Alveolata</taxon>
        <taxon>Ciliophora</taxon>
        <taxon>Intramacronucleata</taxon>
        <taxon>Oligohymenophorea</taxon>
        <taxon>Peniculida</taxon>
        <taxon>Parameciidae</taxon>
        <taxon>Paramecium</taxon>
    </lineage>
</organism>
<dbReference type="Proteomes" id="UP000692954">
    <property type="component" value="Unassembled WGS sequence"/>
</dbReference>
<sequence>MLQQFSQLPIIVIDVVIKQKLQKLMKNLRYILQSNLFNKYNRQFDPASRSENESVTKGVPDYFL</sequence>
<evidence type="ECO:0000313" key="2">
    <source>
        <dbReference type="Proteomes" id="UP000692954"/>
    </source>
</evidence>
<accession>A0A8S1RWH8</accession>
<protein>
    <submittedName>
        <fullName evidence="1">Uncharacterized protein</fullName>
    </submittedName>
</protein>